<organism evidence="2 3">
    <name type="scientific">Yarrowia lipolytica</name>
    <name type="common">Candida lipolytica</name>
    <dbReference type="NCBI Taxonomy" id="4952"/>
    <lineage>
        <taxon>Eukaryota</taxon>
        <taxon>Fungi</taxon>
        <taxon>Dikarya</taxon>
        <taxon>Ascomycota</taxon>
        <taxon>Saccharomycotina</taxon>
        <taxon>Dipodascomycetes</taxon>
        <taxon>Dipodascales</taxon>
        <taxon>Dipodascales incertae sedis</taxon>
        <taxon>Yarrowia</taxon>
    </lineage>
</organism>
<feature type="region of interest" description="Disordered" evidence="1">
    <location>
        <begin position="34"/>
        <end position="55"/>
    </location>
</feature>
<evidence type="ECO:0000313" key="2">
    <source>
        <dbReference type="EMBL" id="RDW27788.1"/>
    </source>
</evidence>
<accession>A0A371CBX9</accession>
<feature type="compositionally biased region" description="Polar residues" evidence="1">
    <location>
        <begin position="34"/>
        <end position="44"/>
    </location>
</feature>
<dbReference type="Proteomes" id="UP000256601">
    <property type="component" value="Unassembled WGS sequence"/>
</dbReference>
<evidence type="ECO:0000256" key="1">
    <source>
        <dbReference type="SAM" id="MobiDB-lite"/>
    </source>
</evidence>
<feature type="compositionally biased region" description="Low complexity" evidence="1">
    <location>
        <begin position="69"/>
        <end position="79"/>
    </location>
</feature>
<feature type="region of interest" description="Disordered" evidence="1">
    <location>
        <begin position="69"/>
        <end position="102"/>
    </location>
</feature>
<evidence type="ECO:0000313" key="3">
    <source>
        <dbReference type="Proteomes" id="UP000256601"/>
    </source>
</evidence>
<dbReference type="AlphaFoldDB" id="A0A371CBX9"/>
<sequence length="102" mass="11743">MNTTLWTALQVSYTMNHGLTVWIFPVQCSCTKRNVPRSSGQPMMTRTPKAQRPRFPPLDLTKQLFQCVSGSSDSESYSSAVRDRPEDKRRSLRRHMLLQTVN</sequence>
<gene>
    <name evidence="2" type="ORF">B0I71DRAFT_14416</name>
</gene>
<dbReference type="EMBL" id="KZ857328">
    <property type="protein sequence ID" value="RDW27788.1"/>
    <property type="molecule type" value="Genomic_DNA"/>
</dbReference>
<reference evidence="2 3" key="1">
    <citation type="submission" date="2018-07" db="EMBL/GenBank/DDBJ databases">
        <title>Draft Genome Assemblies for Five Robust Yarrowia lipolytica Strains Exhibiting High Lipid Production and Pentose Sugar Utilization and Sugar Alcohol Secretion from Undetoxified Lignocellulosic Biomass Hydrolysates.</title>
        <authorList>
            <consortium name="DOE Joint Genome Institute"/>
            <person name="Walker C."/>
            <person name="Ryu S."/>
            <person name="Na H."/>
            <person name="Zane M."/>
            <person name="LaButti K."/>
            <person name="Lipzen A."/>
            <person name="Haridas S."/>
            <person name="Barry K."/>
            <person name="Grigoriev I.V."/>
            <person name="Quarterman J."/>
            <person name="Slininger P."/>
            <person name="Dien B."/>
            <person name="Trinh C.T."/>
        </authorList>
    </citation>
    <scope>NUCLEOTIDE SEQUENCE [LARGE SCALE GENOMIC DNA]</scope>
    <source>
        <strain evidence="2 3">YB392</strain>
    </source>
</reference>
<name>A0A371CBX9_YARLL</name>
<protein>
    <submittedName>
        <fullName evidence="2">Uncharacterized protein</fullName>
    </submittedName>
</protein>
<proteinExistence type="predicted"/>